<protein>
    <submittedName>
        <fullName evidence="2">Uncharacterized protein</fullName>
    </submittedName>
</protein>
<evidence type="ECO:0000313" key="3">
    <source>
        <dbReference type="EMBL" id="KAE9058460.1"/>
    </source>
</evidence>
<dbReference type="EMBL" id="QXGB01007577">
    <property type="protein sequence ID" value="KAE9158953.1"/>
    <property type="molecule type" value="Genomic_DNA"/>
</dbReference>
<comment type="caution">
    <text evidence="2">The sequence shown here is derived from an EMBL/GenBank/DDBJ whole genome shotgun (WGS) entry which is preliminary data.</text>
</comment>
<organism evidence="2 6">
    <name type="scientific">Phytophthora fragariae</name>
    <dbReference type="NCBI Taxonomy" id="53985"/>
    <lineage>
        <taxon>Eukaryota</taxon>
        <taxon>Sar</taxon>
        <taxon>Stramenopiles</taxon>
        <taxon>Oomycota</taxon>
        <taxon>Peronosporomycetes</taxon>
        <taxon>Peronosporales</taxon>
        <taxon>Peronosporaceae</taxon>
        <taxon>Phytophthora</taxon>
    </lineage>
</organism>
<evidence type="ECO:0000256" key="1">
    <source>
        <dbReference type="SAM" id="MobiDB-lite"/>
    </source>
</evidence>
<evidence type="ECO:0000313" key="2">
    <source>
        <dbReference type="EMBL" id="KAE8917447.1"/>
    </source>
</evidence>
<evidence type="ECO:0000313" key="8">
    <source>
        <dbReference type="Proteomes" id="UP000440367"/>
    </source>
</evidence>
<name>A0A6A3DCZ3_9STRA</name>
<dbReference type="Proteomes" id="UP000433483">
    <property type="component" value="Unassembled WGS sequence"/>
</dbReference>
<evidence type="ECO:0000313" key="6">
    <source>
        <dbReference type="Proteomes" id="UP000429523"/>
    </source>
</evidence>
<reference evidence="6 7" key="1">
    <citation type="submission" date="2018-08" db="EMBL/GenBank/DDBJ databases">
        <title>Genomic investigation of the strawberry pathogen Phytophthora fragariae indicates pathogenicity is determined by transcriptional variation in three key races.</title>
        <authorList>
            <person name="Adams T.M."/>
            <person name="Armitage A.D."/>
            <person name="Sobczyk M.K."/>
            <person name="Bates H.J."/>
            <person name="Dunwell J.M."/>
            <person name="Nellist C.F."/>
            <person name="Harrison R.J."/>
        </authorList>
    </citation>
    <scope>NUCLEOTIDE SEQUENCE [LARGE SCALE GENOMIC DNA]</scope>
    <source>
        <strain evidence="5 8">BC-1</strain>
        <strain evidence="4 7">NOV-27</strain>
        <strain evidence="3 9">NOV-5</strain>
        <strain evidence="2 6">NOV-9</strain>
    </source>
</reference>
<evidence type="ECO:0000313" key="4">
    <source>
        <dbReference type="EMBL" id="KAE9158953.1"/>
    </source>
</evidence>
<dbReference type="AlphaFoldDB" id="A0A6A3DCZ3"/>
<dbReference type="Proteomes" id="UP000440732">
    <property type="component" value="Unassembled WGS sequence"/>
</dbReference>
<evidence type="ECO:0000313" key="9">
    <source>
        <dbReference type="Proteomes" id="UP000440732"/>
    </source>
</evidence>
<dbReference type="Proteomes" id="UP000440367">
    <property type="component" value="Unassembled WGS sequence"/>
</dbReference>
<dbReference type="EMBL" id="QXGA01008246">
    <property type="protein sequence ID" value="KAE9058460.1"/>
    <property type="molecule type" value="Genomic_DNA"/>
</dbReference>
<dbReference type="EMBL" id="QXGF01007214">
    <property type="protein sequence ID" value="KAE8917447.1"/>
    <property type="molecule type" value="Genomic_DNA"/>
</dbReference>
<accession>A0A6A3DCZ3</accession>
<feature type="region of interest" description="Disordered" evidence="1">
    <location>
        <begin position="1"/>
        <end position="23"/>
    </location>
</feature>
<dbReference type="EMBL" id="QXGD01007079">
    <property type="protein sequence ID" value="KAE9161588.1"/>
    <property type="molecule type" value="Genomic_DNA"/>
</dbReference>
<evidence type="ECO:0000313" key="7">
    <source>
        <dbReference type="Proteomes" id="UP000433483"/>
    </source>
</evidence>
<sequence>MVVAASHGSKFNALEDAEEEETGWRTVDLRPPTMTAAPATRVAVAIPATTPTVAVTMTLAMTIQMTAPATTVAAARAVHRVVVGDDAELEANARVDAV</sequence>
<gene>
    <name evidence="5" type="ORF">PF002_g32341</name>
    <name evidence="4" type="ORF">PF005_g32235</name>
    <name evidence="3" type="ORF">PF006_g32143</name>
    <name evidence="2" type="ORF">PF009_g32232</name>
</gene>
<dbReference type="Proteomes" id="UP000429523">
    <property type="component" value="Unassembled WGS sequence"/>
</dbReference>
<keyword evidence="7" id="KW-1185">Reference proteome</keyword>
<evidence type="ECO:0000313" key="5">
    <source>
        <dbReference type="EMBL" id="KAE9161588.1"/>
    </source>
</evidence>
<proteinExistence type="predicted"/>